<dbReference type="GO" id="GO:0000126">
    <property type="term" value="C:transcription factor TFIIIB complex"/>
    <property type="evidence" value="ECO:0007669"/>
    <property type="project" value="TreeGrafter"/>
</dbReference>
<dbReference type="GO" id="GO:0070898">
    <property type="term" value="P:RNA polymerase III preinitiation complex assembly"/>
    <property type="evidence" value="ECO:0007669"/>
    <property type="project" value="TreeGrafter"/>
</dbReference>
<evidence type="ECO:0000313" key="4">
    <source>
        <dbReference type="EMBL" id="KAG8237264.1"/>
    </source>
</evidence>
<proteinExistence type="predicted"/>
<accession>A0A8K0KL37</accession>
<dbReference type="EMBL" id="KZ309141">
    <property type="protein sequence ID" value="KAG8237264.1"/>
    <property type="molecule type" value="Genomic_DNA"/>
</dbReference>
<feature type="region of interest" description="Disordered" evidence="2">
    <location>
        <begin position="96"/>
        <end position="182"/>
    </location>
</feature>
<evidence type="ECO:0000256" key="2">
    <source>
        <dbReference type="SAM" id="MobiDB-lite"/>
    </source>
</evidence>
<protein>
    <recommendedName>
        <fullName evidence="3">Myb-like domain-containing protein</fullName>
    </recommendedName>
</protein>
<reference evidence="4" key="1">
    <citation type="submission" date="2013-04" db="EMBL/GenBank/DDBJ databases">
        <authorList>
            <person name="Qu J."/>
            <person name="Murali S.C."/>
            <person name="Bandaranaike D."/>
            <person name="Bellair M."/>
            <person name="Blankenburg K."/>
            <person name="Chao H."/>
            <person name="Dinh H."/>
            <person name="Doddapaneni H."/>
            <person name="Downs B."/>
            <person name="Dugan-Rocha S."/>
            <person name="Elkadiri S."/>
            <person name="Gnanaolivu R.D."/>
            <person name="Hernandez B."/>
            <person name="Javaid M."/>
            <person name="Jayaseelan J.C."/>
            <person name="Lee S."/>
            <person name="Li M."/>
            <person name="Ming W."/>
            <person name="Munidasa M."/>
            <person name="Muniz J."/>
            <person name="Nguyen L."/>
            <person name="Ongeri F."/>
            <person name="Osuji N."/>
            <person name="Pu L.-L."/>
            <person name="Puazo M."/>
            <person name="Qu C."/>
            <person name="Quiroz J."/>
            <person name="Raj R."/>
            <person name="Weissenberger G."/>
            <person name="Xin Y."/>
            <person name="Zou X."/>
            <person name="Han Y."/>
            <person name="Richards S."/>
            <person name="Worley K."/>
            <person name="Muzny D."/>
            <person name="Gibbs R."/>
        </authorList>
    </citation>
    <scope>NUCLEOTIDE SEQUENCE</scope>
    <source>
        <strain evidence="4">Sampled in the wild</strain>
    </source>
</reference>
<feature type="region of interest" description="Disordered" evidence="2">
    <location>
        <begin position="195"/>
        <end position="302"/>
    </location>
</feature>
<dbReference type="AlphaFoldDB" id="A0A8K0KL37"/>
<feature type="compositionally biased region" description="Acidic residues" evidence="2">
    <location>
        <begin position="288"/>
        <end position="297"/>
    </location>
</feature>
<organism evidence="4 5">
    <name type="scientific">Ladona fulva</name>
    <name type="common">Scarce chaser dragonfly</name>
    <name type="synonym">Libellula fulva</name>
    <dbReference type="NCBI Taxonomy" id="123851"/>
    <lineage>
        <taxon>Eukaryota</taxon>
        <taxon>Metazoa</taxon>
        <taxon>Ecdysozoa</taxon>
        <taxon>Arthropoda</taxon>
        <taxon>Hexapoda</taxon>
        <taxon>Insecta</taxon>
        <taxon>Pterygota</taxon>
        <taxon>Palaeoptera</taxon>
        <taxon>Odonata</taxon>
        <taxon>Epiprocta</taxon>
        <taxon>Anisoptera</taxon>
        <taxon>Libelluloidea</taxon>
        <taxon>Libellulidae</taxon>
        <taxon>Ladona</taxon>
    </lineage>
</organism>
<dbReference type="Pfam" id="PF15963">
    <property type="entry name" value="Myb_DNA-bind_7"/>
    <property type="match status" value="1"/>
</dbReference>
<evidence type="ECO:0000313" key="5">
    <source>
        <dbReference type="Proteomes" id="UP000792457"/>
    </source>
</evidence>
<dbReference type="InterPro" id="IPR039467">
    <property type="entry name" value="TFIIIB_B''_Myb"/>
</dbReference>
<dbReference type="OrthoDB" id="272624at2759"/>
<keyword evidence="5" id="KW-1185">Reference proteome</keyword>
<dbReference type="InterPro" id="IPR001005">
    <property type="entry name" value="SANT/Myb"/>
</dbReference>
<sequence>MANGPALIESSSFTNYATYRKRSKGHDWSDAETLRFYRALNVVGTDFSLMQSLLFNKRSRRDLKNKFKREERRNPSLIEKALRYPGVFSNAEELQSEFATIEPPEKEKTEGKKGKGQKREKKCAPRSGQPPAKKKKRGKHWLVDGNVSQGEESEDNGSIANELQKEVEADAGKSVDGGTPEVVFSVSSEEVMMASQEIVLTNEDSLPPSCGEKSEEESDASESSESGFLSRVLQPTRSGRIPKRREVKVLPNQRKAQPKEKSDGSLKKETAVEEIACSTDHLERDPLETDPLETDPLDDPRPTVSIEVRDCAPSNMDVSVVEPGSLVVIATTASDDPSRKVYEVFMVAPQIQDSLLISQNVSIEENIGMIKGDSKMFPSNHSEGVICPAEGFESCSMDTNVGLQT</sequence>
<reference evidence="4" key="2">
    <citation type="submission" date="2017-10" db="EMBL/GenBank/DDBJ databases">
        <title>Ladona fulva Genome sequencing and assembly.</title>
        <authorList>
            <person name="Murali S."/>
            <person name="Richards S."/>
            <person name="Bandaranaike D."/>
            <person name="Bellair M."/>
            <person name="Blankenburg K."/>
            <person name="Chao H."/>
            <person name="Dinh H."/>
            <person name="Doddapaneni H."/>
            <person name="Dugan-Rocha S."/>
            <person name="Elkadiri S."/>
            <person name="Gnanaolivu R."/>
            <person name="Hernandez B."/>
            <person name="Skinner E."/>
            <person name="Javaid M."/>
            <person name="Lee S."/>
            <person name="Li M."/>
            <person name="Ming W."/>
            <person name="Munidasa M."/>
            <person name="Muniz J."/>
            <person name="Nguyen L."/>
            <person name="Hughes D."/>
            <person name="Osuji N."/>
            <person name="Pu L.-L."/>
            <person name="Puazo M."/>
            <person name="Qu C."/>
            <person name="Quiroz J."/>
            <person name="Raj R."/>
            <person name="Weissenberger G."/>
            <person name="Xin Y."/>
            <person name="Zou X."/>
            <person name="Han Y."/>
            <person name="Worley K."/>
            <person name="Muzny D."/>
            <person name="Gibbs R."/>
        </authorList>
    </citation>
    <scope>NUCLEOTIDE SEQUENCE</scope>
    <source>
        <strain evidence="4">Sampled in the wild</strain>
    </source>
</reference>
<dbReference type="PANTHER" id="PTHR22929">
    <property type="entry name" value="RNA POLYMERASE III TRANSCRIPTION INITIATION FACTOR B"/>
    <property type="match status" value="1"/>
</dbReference>
<dbReference type="InterPro" id="IPR009057">
    <property type="entry name" value="Homeodomain-like_sf"/>
</dbReference>
<name>A0A8K0KL37_LADFU</name>
<evidence type="ECO:0000256" key="1">
    <source>
        <dbReference type="ARBA" id="ARBA00004123"/>
    </source>
</evidence>
<dbReference type="SMART" id="SM00717">
    <property type="entry name" value="SANT"/>
    <property type="match status" value="1"/>
</dbReference>
<dbReference type="PANTHER" id="PTHR22929:SF0">
    <property type="entry name" value="TRANSCRIPTION FACTOR TFIIIB COMPONENT B'' HOMOLOG"/>
    <property type="match status" value="1"/>
</dbReference>
<evidence type="ECO:0000259" key="3">
    <source>
        <dbReference type="SMART" id="SM00717"/>
    </source>
</evidence>
<gene>
    <name evidence="4" type="ORF">J437_LFUL011294</name>
</gene>
<feature type="compositionally biased region" description="Polar residues" evidence="2">
    <location>
        <begin position="146"/>
        <end position="161"/>
    </location>
</feature>
<feature type="domain" description="Myb-like" evidence="3">
    <location>
        <begin position="24"/>
        <end position="73"/>
    </location>
</feature>
<feature type="compositionally biased region" description="Basic and acidic residues" evidence="2">
    <location>
        <begin position="103"/>
        <end position="113"/>
    </location>
</feature>
<dbReference type="SUPFAM" id="SSF46689">
    <property type="entry name" value="Homeodomain-like"/>
    <property type="match status" value="1"/>
</dbReference>
<dbReference type="GO" id="GO:0005634">
    <property type="term" value="C:nucleus"/>
    <property type="evidence" value="ECO:0007669"/>
    <property type="project" value="UniProtKB-SubCell"/>
</dbReference>
<feature type="compositionally biased region" description="Basic and acidic residues" evidence="2">
    <location>
        <begin position="257"/>
        <end position="271"/>
    </location>
</feature>
<dbReference type="GO" id="GO:0001156">
    <property type="term" value="F:TFIIIC-class transcription factor complex binding"/>
    <property type="evidence" value="ECO:0007669"/>
    <property type="project" value="TreeGrafter"/>
</dbReference>
<dbReference type="Proteomes" id="UP000792457">
    <property type="component" value="Unassembled WGS sequence"/>
</dbReference>
<comment type="caution">
    <text evidence="4">The sequence shown here is derived from an EMBL/GenBank/DDBJ whole genome shotgun (WGS) entry which is preliminary data.</text>
</comment>
<comment type="subcellular location">
    <subcellularLocation>
        <location evidence="1">Nucleus</location>
    </subcellularLocation>
</comment>
<feature type="compositionally biased region" description="Basic and acidic residues" evidence="2">
    <location>
        <begin position="163"/>
        <end position="173"/>
    </location>
</feature>